<evidence type="ECO:0008006" key="3">
    <source>
        <dbReference type="Google" id="ProtNLM"/>
    </source>
</evidence>
<evidence type="ECO:0000313" key="1">
    <source>
        <dbReference type="EMBL" id="WVX90620.1"/>
    </source>
</evidence>
<reference evidence="2" key="1">
    <citation type="submission" date="2023-11" db="EMBL/GenBank/DDBJ databases">
        <title>Characterization of a newly isolated phage infecting non-aureus staphylococci isolated from bovine mastitis.</title>
        <authorList>
            <person name="Wanecka A."/>
            <person name="Marynowska M."/>
            <person name="Wesolowski W."/>
            <person name="Bloch S."/>
            <person name="Nejman-Falenczyk B."/>
            <person name="Neumann J."/>
            <person name="Krol J."/>
            <person name="Florek M."/>
            <person name="Ulanicki K."/>
            <person name="Napierala A."/>
            <person name="Twardon J."/>
            <person name="Wolska B."/>
            <person name="Porebska J."/>
            <person name="Ziubrzycka A."/>
            <person name="Czeretowicz I."/>
            <person name="Benisz M."/>
        </authorList>
    </citation>
    <scope>NUCLEOTIDE SEQUENCE</scope>
</reference>
<dbReference type="EMBL" id="OR885926">
    <property type="protein sequence ID" value="WVX90620.1"/>
    <property type="molecule type" value="Genomic_DNA"/>
</dbReference>
<organism evidence="2">
    <name type="scientific">Staphylococcus phage 184DA</name>
    <dbReference type="NCBI Taxonomy" id="3110532"/>
    <lineage>
        <taxon>Viruses</taxon>
        <taxon>Duplodnaviria</taxon>
        <taxon>Heunggongvirae</taxon>
        <taxon>Uroviricota</taxon>
        <taxon>Caudoviricetes</taxon>
    </lineage>
</organism>
<dbReference type="EMBL" id="OR885926">
    <property type="protein sequence ID" value="WVX90851.1"/>
    <property type="molecule type" value="Genomic_DNA"/>
</dbReference>
<gene>
    <name evidence="1" type="ORF">184DA_14</name>
    <name evidence="2" type="ORF">184DA_247</name>
</gene>
<name>A0AAU6MXX1_9CAUD</name>
<protein>
    <recommendedName>
        <fullName evidence="3">TreE</fullName>
    </recommendedName>
</protein>
<proteinExistence type="predicted"/>
<evidence type="ECO:0000313" key="2">
    <source>
        <dbReference type="EMBL" id="WVX90851.1"/>
    </source>
</evidence>
<accession>A0AAU6MXX1</accession>
<sequence length="93" mass="10699">MKNTLNNVIETLESKGYEFEYDETVTVLEITSPSGAYEDITPRFIRDGKVESLFIIPDFLDEDLGNVCIDFYGYTLNFPNATELIKEIENTFK</sequence>